<feature type="region of interest" description="Disordered" evidence="1">
    <location>
        <begin position="84"/>
        <end position="105"/>
    </location>
</feature>
<accession>A0AAD9JMI4</accession>
<evidence type="ECO:0000256" key="1">
    <source>
        <dbReference type="SAM" id="MobiDB-lite"/>
    </source>
</evidence>
<feature type="region of interest" description="Disordered" evidence="1">
    <location>
        <begin position="153"/>
        <end position="186"/>
    </location>
</feature>
<dbReference type="AlphaFoldDB" id="A0AAD9JMI4"/>
<keyword evidence="3" id="KW-1185">Reference proteome</keyword>
<dbReference type="EMBL" id="JAODUO010002016">
    <property type="protein sequence ID" value="KAK2155958.1"/>
    <property type="molecule type" value="Genomic_DNA"/>
</dbReference>
<protein>
    <submittedName>
        <fullName evidence="2">Uncharacterized protein</fullName>
    </submittedName>
</protein>
<organism evidence="2 3">
    <name type="scientific">Ridgeia piscesae</name>
    <name type="common">Tubeworm</name>
    <dbReference type="NCBI Taxonomy" id="27915"/>
    <lineage>
        <taxon>Eukaryota</taxon>
        <taxon>Metazoa</taxon>
        <taxon>Spiralia</taxon>
        <taxon>Lophotrochozoa</taxon>
        <taxon>Annelida</taxon>
        <taxon>Polychaeta</taxon>
        <taxon>Sedentaria</taxon>
        <taxon>Canalipalpata</taxon>
        <taxon>Sabellida</taxon>
        <taxon>Siboglinidae</taxon>
        <taxon>Ridgeia</taxon>
    </lineage>
</organism>
<evidence type="ECO:0000313" key="3">
    <source>
        <dbReference type="Proteomes" id="UP001209878"/>
    </source>
</evidence>
<dbReference type="Proteomes" id="UP001209878">
    <property type="component" value="Unassembled WGS sequence"/>
</dbReference>
<sequence length="349" mass="38884">MASNGHTTEHKPQDRCGLHRERLKNTTEIAKLLNDKKSLSVERCVSVDEFRYGFTVRDQLIECLQRENRWLRDENAHLSQCLQRSHPTPVLPHGSLPKDGPRQNETSMKYYGQPLIRNGAESKLSMEPSAHHLAGSPITNMKRFKGVSLIDRGKRSGENRSGVGARPGLKAENNVVGKPQTDEGEKPSRVVTCYVVEPSRQPLFSSLFRGFLESVTGMMLHDHDTRLVLEPYPPRNDPRARLAKHRPVIIPCLGATSPQADIEAALRVSGVNNTKNITLVVFHAVARHSREPHAPVSRVQVSRELCGAARLITDIVYVEGFEALPGVFPCRHNDGALADVAQFFNFNSS</sequence>
<proteinExistence type="predicted"/>
<comment type="caution">
    <text evidence="2">The sequence shown here is derived from an EMBL/GenBank/DDBJ whole genome shotgun (WGS) entry which is preliminary data.</text>
</comment>
<gene>
    <name evidence="2" type="ORF">NP493_2020g00018</name>
</gene>
<evidence type="ECO:0000313" key="2">
    <source>
        <dbReference type="EMBL" id="KAK2155958.1"/>
    </source>
</evidence>
<reference evidence="2" key="1">
    <citation type="journal article" date="2023" name="Mol. Biol. Evol.">
        <title>Third-Generation Sequencing Reveals the Adaptive Role of the Epigenome in Three Deep-Sea Polychaetes.</title>
        <authorList>
            <person name="Perez M."/>
            <person name="Aroh O."/>
            <person name="Sun Y."/>
            <person name="Lan Y."/>
            <person name="Juniper S.K."/>
            <person name="Young C.R."/>
            <person name="Angers B."/>
            <person name="Qian P.Y."/>
        </authorList>
    </citation>
    <scope>NUCLEOTIDE SEQUENCE</scope>
    <source>
        <strain evidence="2">R07B-5</strain>
    </source>
</reference>
<name>A0AAD9JMI4_RIDPI</name>